<dbReference type="Proteomes" id="UP001164539">
    <property type="component" value="Chromosome 2"/>
</dbReference>
<sequence>MAESDGYPLYSCRNCLNPVALHRDLISKKILSKSGQAYMFGHAMSVVLGRKEEKQLITGAYTIANIYCRNCGEELGWKYLWAHDPKNRWKEGNFIIEKFKMIKEYN</sequence>
<dbReference type="EMBL" id="CM051395">
    <property type="protein sequence ID" value="KAJ4726708.1"/>
    <property type="molecule type" value="Genomic_DNA"/>
</dbReference>
<proteinExistence type="predicted"/>
<name>A0ACC1YT63_MELAZ</name>
<keyword evidence="2" id="KW-1185">Reference proteome</keyword>
<accession>A0ACC1YT63</accession>
<evidence type="ECO:0000313" key="1">
    <source>
        <dbReference type="EMBL" id="KAJ4726708.1"/>
    </source>
</evidence>
<protein>
    <submittedName>
        <fullName evidence="1">Protein yippee-like</fullName>
    </submittedName>
</protein>
<organism evidence="1 2">
    <name type="scientific">Melia azedarach</name>
    <name type="common">Chinaberry tree</name>
    <dbReference type="NCBI Taxonomy" id="155640"/>
    <lineage>
        <taxon>Eukaryota</taxon>
        <taxon>Viridiplantae</taxon>
        <taxon>Streptophyta</taxon>
        <taxon>Embryophyta</taxon>
        <taxon>Tracheophyta</taxon>
        <taxon>Spermatophyta</taxon>
        <taxon>Magnoliopsida</taxon>
        <taxon>eudicotyledons</taxon>
        <taxon>Gunneridae</taxon>
        <taxon>Pentapetalae</taxon>
        <taxon>rosids</taxon>
        <taxon>malvids</taxon>
        <taxon>Sapindales</taxon>
        <taxon>Meliaceae</taxon>
        <taxon>Melia</taxon>
    </lineage>
</organism>
<gene>
    <name evidence="1" type="ORF">OWV82_005367</name>
</gene>
<evidence type="ECO:0000313" key="2">
    <source>
        <dbReference type="Proteomes" id="UP001164539"/>
    </source>
</evidence>
<comment type="caution">
    <text evidence="1">The sequence shown here is derived from an EMBL/GenBank/DDBJ whole genome shotgun (WGS) entry which is preliminary data.</text>
</comment>
<reference evidence="1 2" key="1">
    <citation type="journal article" date="2023" name="Science">
        <title>Complex scaffold remodeling in plant triterpene biosynthesis.</title>
        <authorList>
            <person name="De La Pena R."/>
            <person name="Hodgson H."/>
            <person name="Liu J.C."/>
            <person name="Stephenson M.J."/>
            <person name="Martin A.C."/>
            <person name="Owen C."/>
            <person name="Harkess A."/>
            <person name="Leebens-Mack J."/>
            <person name="Jimenez L.E."/>
            <person name="Osbourn A."/>
            <person name="Sattely E.S."/>
        </authorList>
    </citation>
    <scope>NUCLEOTIDE SEQUENCE [LARGE SCALE GENOMIC DNA]</scope>
    <source>
        <strain evidence="2">cv. JPN11</strain>
        <tissue evidence="1">Leaf</tissue>
    </source>
</reference>